<dbReference type="Proteomes" id="UP001060085">
    <property type="component" value="Linkage Group LG08"/>
</dbReference>
<proteinExistence type="predicted"/>
<sequence length="325" mass="35590">MVRLGGRRGDHDLGPVLDKTGRVEGRTVTASSRGLRGQHSYSDIPSTPTPFATGMYYDTSAPGSSAQPPHILIRSRPPIPSHHPHTPGSYDTYGFSHPPSQPAPALYDPYVHAPSVRPNILYRSKVQEPMNEFSGPERKLGAEFWDQIVGAVHTDSSVHDDDDDDSDEDGDEEEHVPVAPVGTASSSGGRPRSRNKRPDKVRDVPAPTQRKKAKSSDWALTGPAEGGPINPDLIASYRDILPLERCMLKSRSRYIALTSWTLSDSEQELFDVTTDPQSGLSSSDWATCYIQYLLGSSLFIDKSGNVVPTKLWLLLKNARSCRGFA</sequence>
<accession>A0ACB9ZRG2</accession>
<reference evidence="2" key="1">
    <citation type="journal article" date="2023" name="Nat. Plants">
        <title>Single-cell RNA sequencing provides a high-resolution roadmap for understanding the multicellular compartmentation of specialized metabolism.</title>
        <authorList>
            <person name="Sun S."/>
            <person name="Shen X."/>
            <person name="Li Y."/>
            <person name="Li Y."/>
            <person name="Wang S."/>
            <person name="Li R."/>
            <person name="Zhang H."/>
            <person name="Shen G."/>
            <person name="Guo B."/>
            <person name="Wei J."/>
            <person name="Xu J."/>
            <person name="St-Pierre B."/>
            <person name="Chen S."/>
            <person name="Sun C."/>
        </authorList>
    </citation>
    <scope>NUCLEOTIDE SEQUENCE [LARGE SCALE GENOMIC DNA]</scope>
</reference>
<name>A0ACB9ZRG2_CATRO</name>
<protein>
    <submittedName>
        <fullName evidence="1">Uncharacterized protein</fullName>
    </submittedName>
</protein>
<evidence type="ECO:0000313" key="1">
    <source>
        <dbReference type="EMBL" id="KAI5650316.1"/>
    </source>
</evidence>
<evidence type="ECO:0000313" key="2">
    <source>
        <dbReference type="Proteomes" id="UP001060085"/>
    </source>
</evidence>
<gene>
    <name evidence="1" type="ORF">M9H77_36321</name>
</gene>
<organism evidence="1 2">
    <name type="scientific">Catharanthus roseus</name>
    <name type="common">Madagascar periwinkle</name>
    <name type="synonym">Vinca rosea</name>
    <dbReference type="NCBI Taxonomy" id="4058"/>
    <lineage>
        <taxon>Eukaryota</taxon>
        <taxon>Viridiplantae</taxon>
        <taxon>Streptophyta</taxon>
        <taxon>Embryophyta</taxon>
        <taxon>Tracheophyta</taxon>
        <taxon>Spermatophyta</taxon>
        <taxon>Magnoliopsida</taxon>
        <taxon>eudicotyledons</taxon>
        <taxon>Gunneridae</taxon>
        <taxon>Pentapetalae</taxon>
        <taxon>asterids</taxon>
        <taxon>lamiids</taxon>
        <taxon>Gentianales</taxon>
        <taxon>Apocynaceae</taxon>
        <taxon>Rauvolfioideae</taxon>
        <taxon>Vinceae</taxon>
        <taxon>Catharanthinae</taxon>
        <taxon>Catharanthus</taxon>
    </lineage>
</organism>
<comment type="caution">
    <text evidence="1">The sequence shown here is derived from an EMBL/GenBank/DDBJ whole genome shotgun (WGS) entry which is preliminary data.</text>
</comment>
<dbReference type="EMBL" id="CM044708">
    <property type="protein sequence ID" value="KAI5650316.1"/>
    <property type="molecule type" value="Genomic_DNA"/>
</dbReference>
<keyword evidence="2" id="KW-1185">Reference proteome</keyword>